<dbReference type="InterPro" id="IPR023080">
    <property type="entry name" value="DadA"/>
</dbReference>
<keyword evidence="3 7" id="KW-0285">Flavoprotein</keyword>
<dbReference type="RefSeq" id="WP_119832769.1">
    <property type="nucleotide sequence ID" value="NZ_QYUL01000003.1"/>
</dbReference>
<dbReference type="EC" id="1.4.99.-" evidence="7"/>
<protein>
    <recommendedName>
        <fullName evidence="7">D-amino acid dehydrogenase</fullName>
        <ecNumber evidence="7">1.4.99.-</ecNumber>
    </recommendedName>
</protein>
<reference evidence="9 10" key="1">
    <citation type="submission" date="2018-09" db="EMBL/GenBank/DDBJ databases">
        <authorList>
            <person name="Zhu H."/>
        </authorList>
    </citation>
    <scope>NUCLEOTIDE SEQUENCE [LARGE SCALE GENOMIC DNA]</scope>
    <source>
        <strain evidence="9 10">K2W22B-5</strain>
    </source>
</reference>
<dbReference type="NCBIfam" id="NF001933">
    <property type="entry name" value="PRK00711.1"/>
    <property type="match status" value="1"/>
</dbReference>
<dbReference type="FunFam" id="3.50.50.60:FF:000020">
    <property type="entry name" value="D-amino acid dehydrogenase"/>
    <property type="match status" value="1"/>
</dbReference>
<evidence type="ECO:0000259" key="8">
    <source>
        <dbReference type="Pfam" id="PF01266"/>
    </source>
</evidence>
<dbReference type="SUPFAM" id="SSF54373">
    <property type="entry name" value="FAD-linked reductases, C-terminal domain"/>
    <property type="match status" value="1"/>
</dbReference>
<evidence type="ECO:0000313" key="10">
    <source>
        <dbReference type="Proteomes" id="UP000283458"/>
    </source>
</evidence>
<feature type="binding site" evidence="7">
    <location>
        <begin position="3"/>
        <end position="17"/>
    </location>
    <ligand>
        <name>FAD</name>
        <dbReference type="ChEBI" id="CHEBI:57692"/>
    </ligand>
</feature>
<keyword evidence="10" id="KW-1185">Reference proteome</keyword>
<dbReference type="GO" id="GO:0055130">
    <property type="term" value="P:D-alanine catabolic process"/>
    <property type="evidence" value="ECO:0007669"/>
    <property type="project" value="TreeGrafter"/>
</dbReference>
<dbReference type="PANTHER" id="PTHR13847:SF280">
    <property type="entry name" value="D-AMINO ACID DEHYDROGENASE"/>
    <property type="match status" value="1"/>
</dbReference>
<keyword evidence="5 7" id="KW-0560">Oxidoreductase</keyword>
<evidence type="ECO:0000256" key="7">
    <source>
        <dbReference type="HAMAP-Rule" id="MF_01202"/>
    </source>
</evidence>
<dbReference type="GO" id="GO:0008718">
    <property type="term" value="F:D-amino-acid dehydrogenase activity"/>
    <property type="evidence" value="ECO:0007669"/>
    <property type="project" value="UniProtKB-UniRule"/>
</dbReference>
<dbReference type="PANTHER" id="PTHR13847">
    <property type="entry name" value="SARCOSINE DEHYDROGENASE-RELATED"/>
    <property type="match status" value="1"/>
</dbReference>
<keyword evidence="4 7" id="KW-0274">FAD</keyword>
<sequence>MRVIVLGSGVIGVSTAYYLARAGHEVTVIDRQDGPALETSYANAGEVSPGYSAPWAAPGLMLKAVKWLTMKHSPLVIRPKLDPALWSWCLKLLMNANETSYQLNKTRMVRIAEYSRDCLKALRAETGITYDERTKGTLQVFRTQKQMDSAGYDMAVLERFGVPFSLHDRNGLSSVEPALGMVKDKLVGGLLLPGDETGDCFMFTNRLADFAAKRGVTFRYGVTIRGLEGDGTKVTGVVTDQGTLTADAYVVAMGSYSPKLVKGFGLKLPVYPVKGYSLTLPITDPSGAPESTVMDETHKIAVTRLGDRIRVGGTAELTGFDLTLRQSRRGPLDHVVSDLFPRGGDLSKAEFWTGLRPNTPDGTPIVGPTPVKNLFLNTGHGTLGWTMAAGSGRLLADTISGLPTDIDLDGLTVHRYTGEALPAPTPSARWRCARRDSFSPLGRRLG</sequence>
<evidence type="ECO:0000256" key="1">
    <source>
        <dbReference type="ARBA" id="ARBA00001974"/>
    </source>
</evidence>
<gene>
    <name evidence="7" type="primary">dadA</name>
    <name evidence="9" type="ORF">D3877_21175</name>
</gene>
<dbReference type="Proteomes" id="UP000283458">
    <property type="component" value="Unassembled WGS sequence"/>
</dbReference>
<dbReference type="GO" id="GO:0005886">
    <property type="term" value="C:plasma membrane"/>
    <property type="evidence" value="ECO:0007669"/>
    <property type="project" value="TreeGrafter"/>
</dbReference>
<evidence type="ECO:0000256" key="6">
    <source>
        <dbReference type="ARBA" id="ARBA00047884"/>
    </source>
</evidence>
<dbReference type="HAMAP" id="MF_01202">
    <property type="entry name" value="DadA"/>
    <property type="match status" value="1"/>
</dbReference>
<feature type="domain" description="FAD dependent oxidoreductase" evidence="8">
    <location>
        <begin position="2"/>
        <end position="397"/>
    </location>
</feature>
<evidence type="ECO:0000313" key="9">
    <source>
        <dbReference type="EMBL" id="RJF79310.1"/>
    </source>
</evidence>
<dbReference type="EMBL" id="QYUL01000003">
    <property type="protein sequence ID" value="RJF79310.1"/>
    <property type="molecule type" value="Genomic_DNA"/>
</dbReference>
<dbReference type="InterPro" id="IPR006076">
    <property type="entry name" value="FAD-dep_OxRdtase"/>
</dbReference>
<dbReference type="Gene3D" id="3.30.9.10">
    <property type="entry name" value="D-Amino Acid Oxidase, subunit A, domain 2"/>
    <property type="match status" value="1"/>
</dbReference>
<comment type="catalytic activity">
    <reaction evidence="6 7">
        <text>a D-alpha-amino acid + A + H2O = a 2-oxocarboxylate + AH2 + NH4(+)</text>
        <dbReference type="Rhea" id="RHEA:18125"/>
        <dbReference type="ChEBI" id="CHEBI:13193"/>
        <dbReference type="ChEBI" id="CHEBI:15377"/>
        <dbReference type="ChEBI" id="CHEBI:17499"/>
        <dbReference type="ChEBI" id="CHEBI:28938"/>
        <dbReference type="ChEBI" id="CHEBI:35179"/>
        <dbReference type="ChEBI" id="CHEBI:59871"/>
    </reaction>
</comment>
<comment type="similarity">
    <text evidence="2 7">Belongs to the DadA oxidoreductase family.</text>
</comment>
<name>A0A418VS54_9PROT</name>
<organism evidence="9 10">
    <name type="scientific">Azospirillum cavernae</name>
    <dbReference type="NCBI Taxonomy" id="2320860"/>
    <lineage>
        <taxon>Bacteria</taxon>
        <taxon>Pseudomonadati</taxon>
        <taxon>Pseudomonadota</taxon>
        <taxon>Alphaproteobacteria</taxon>
        <taxon>Rhodospirillales</taxon>
        <taxon>Azospirillaceae</taxon>
        <taxon>Azospirillum</taxon>
    </lineage>
</organism>
<accession>A0A418VS54</accession>
<dbReference type="Pfam" id="PF01266">
    <property type="entry name" value="DAO"/>
    <property type="match status" value="1"/>
</dbReference>
<evidence type="ECO:0000256" key="5">
    <source>
        <dbReference type="ARBA" id="ARBA00023002"/>
    </source>
</evidence>
<dbReference type="AlphaFoldDB" id="A0A418VS54"/>
<dbReference type="SUPFAM" id="SSF51905">
    <property type="entry name" value="FAD/NAD(P)-binding domain"/>
    <property type="match status" value="1"/>
</dbReference>
<evidence type="ECO:0000256" key="3">
    <source>
        <dbReference type="ARBA" id="ARBA00022630"/>
    </source>
</evidence>
<evidence type="ECO:0000256" key="4">
    <source>
        <dbReference type="ARBA" id="ARBA00022827"/>
    </source>
</evidence>
<evidence type="ECO:0000256" key="2">
    <source>
        <dbReference type="ARBA" id="ARBA00009410"/>
    </source>
</evidence>
<comment type="function">
    <text evidence="7">Oxidative deamination of D-amino acids.</text>
</comment>
<dbReference type="GO" id="GO:0005737">
    <property type="term" value="C:cytoplasm"/>
    <property type="evidence" value="ECO:0007669"/>
    <property type="project" value="TreeGrafter"/>
</dbReference>
<comment type="caution">
    <text evidence="9">The sequence shown here is derived from an EMBL/GenBank/DDBJ whole genome shotgun (WGS) entry which is preliminary data.</text>
</comment>
<dbReference type="Gene3D" id="3.50.50.60">
    <property type="entry name" value="FAD/NAD(P)-binding domain"/>
    <property type="match status" value="2"/>
</dbReference>
<proteinExistence type="inferred from homology"/>
<dbReference type="InterPro" id="IPR036188">
    <property type="entry name" value="FAD/NAD-bd_sf"/>
</dbReference>
<comment type="cofactor">
    <cofactor evidence="1 7">
        <name>FAD</name>
        <dbReference type="ChEBI" id="CHEBI:57692"/>
    </cofactor>
</comment>
<dbReference type="OrthoDB" id="9805337at2"/>